<evidence type="ECO:0000256" key="5">
    <source>
        <dbReference type="ARBA" id="ARBA00023128"/>
    </source>
</evidence>
<dbReference type="SMART" id="SM00839">
    <property type="entry name" value="ELFV_dehydrog"/>
    <property type="match status" value="1"/>
</dbReference>
<dbReference type="PANTHER" id="PTHR11606">
    <property type="entry name" value="GLUTAMATE DEHYDROGENASE"/>
    <property type="match status" value="1"/>
</dbReference>
<comment type="catalytic activity">
    <reaction evidence="6">
        <text>L-glutamate + NAD(+) + H2O = 2-oxoglutarate + NH4(+) + NADH + H(+)</text>
        <dbReference type="Rhea" id="RHEA:15133"/>
        <dbReference type="ChEBI" id="CHEBI:15377"/>
        <dbReference type="ChEBI" id="CHEBI:15378"/>
        <dbReference type="ChEBI" id="CHEBI:16810"/>
        <dbReference type="ChEBI" id="CHEBI:28938"/>
        <dbReference type="ChEBI" id="CHEBI:29985"/>
        <dbReference type="ChEBI" id="CHEBI:57540"/>
        <dbReference type="ChEBI" id="CHEBI:57945"/>
        <dbReference type="EC" id="1.4.1.3"/>
    </reaction>
</comment>
<dbReference type="InterPro" id="IPR006097">
    <property type="entry name" value="Glu/Leu/Phe/Val/Trp_DH_dimer"/>
</dbReference>
<dbReference type="SUPFAM" id="SSF51735">
    <property type="entry name" value="NAD(P)-binding Rossmann-fold domains"/>
    <property type="match status" value="1"/>
</dbReference>
<protein>
    <recommendedName>
        <fullName evidence="3">glutamate dehydrogenase [NAD(P)(+)]</fullName>
        <ecNumber evidence="3">1.4.1.3</ecNumber>
    </recommendedName>
</protein>
<dbReference type="STRING" id="597456.A0A0L7RDB5"/>
<keyword evidence="4 8" id="KW-0560">Oxidoreductase</keyword>
<dbReference type="InterPro" id="IPR036291">
    <property type="entry name" value="NAD(P)-bd_dom_sf"/>
</dbReference>
<dbReference type="InterPro" id="IPR046346">
    <property type="entry name" value="Aminoacid_DH-like_N_sf"/>
</dbReference>
<keyword evidence="11" id="KW-1185">Reference proteome</keyword>
<dbReference type="Gene3D" id="1.10.287.140">
    <property type="match status" value="1"/>
</dbReference>
<dbReference type="Pfam" id="PF00208">
    <property type="entry name" value="ELFV_dehydrog"/>
    <property type="match status" value="1"/>
</dbReference>
<name>A0A0L7RDB5_9HYME</name>
<dbReference type="InterPro" id="IPR006096">
    <property type="entry name" value="Glu/Leu/Phe/Val/Trp_DH_C"/>
</dbReference>
<dbReference type="FunFam" id="3.40.50.10860:FF:000007">
    <property type="entry name" value="Glutamate dehydrogenase 1, mitochondrial"/>
    <property type="match status" value="1"/>
</dbReference>
<keyword evidence="5" id="KW-0496">Mitochondrion</keyword>
<evidence type="ECO:0000313" key="11">
    <source>
        <dbReference type="Proteomes" id="UP000053825"/>
    </source>
</evidence>
<dbReference type="PROSITE" id="PS00074">
    <property type="entry name" value="GLFV_DEHYDROGENASE"/>
    <property type="match status" value="1"/>
</dbReference>
<feature type="domain" description="Glutamate/phenylalanine/leucine/valine/L-tryptophan dehydrogenase C-terminal" evidence="9">
    <location>
        <begin position="260"/>
        <end position="547"/>
    </location>
</feature>
<dbReference type="EC" id="1.4.1.3" evidence="3"/>
<dbReference type="FunFam" id="3.40.50.720:FF:000100">
    <property type="entry name" value="Glutamate dehydrogenase 1, mitochondrial"/>
    <property type="match status" value="1"/>
</dbReference>
<dbReference type="CDD" id="cd01076">
    <property type="entry name" value="NAD_bind_1_Glu_DH"/>
    <property type="match status" value="1"/>
</dbReference>
<comment type="catalytic activity">
    <reaction evidence="7">
        <text>L-glutamate + NADP(+) + H2O = 2-oxoglutarate + NH4(+) + NADPH + H(+)</text>
        <dbReference type="Rhea" id="RHEA:11612"/>
        <dbReference type="ChEBI" id="CHEBI:15377"/>
        <dbReference type="ChEBI" id="CHEBI:15378"/>
        <dbReference type="ChEBI" id="CHEBI:16810"/>
        <dbReference type="ChEBI" id="CHEBI:28938"/>
        <dbReference type="ChEBI" id="CHEBI:29985"/>
        <dbReference type="ChEBI" id="CHEBI:57783"/>
        <dbReference type="ChEBI" id="CHEBI:58349"/>
        <dbReference type="EC" id="1.4.1.3"/>
    </reaction>
</comment>
<dbReference type="OrthoDB" id="6718861at2759"/>
<evidence type="ECO:0000313" key="10">
    <source>
        <dbReference type="EMBL" id="KOC68746.1"/>
    </source>
</evidence>
<dbReference type="Pfam" id="PF02812">
    <property type="entry name" value="ELFV_dehydrog_N"/>
    <property type="match status" value="1"/>
</dbReference>
<dbReference type="EMBL" id="KQ414615">
    <property type="protein sequence ID" value="KOC68746.1"/>
    <property type="molecule type" value="Genomic_DNA"/>
</dbReference>
<proteinExistence type="inferred from homology"/>
<evidence type="ECO:0000256" key="4">
    <source>
        <dbReference type="ARBA" id="ARBA00023002"/>
    </source>
</evidence>
<organism evidence="10 11">
    <name type="scientific">Habropoda laboriosa</name>
    <dbReference type="NCBI Taxonomy" id="597456"/>
    <lineage>
        <taxon>Eukaryota</taxon>
        <taxon>Metazoa</taxon>
        <taxon>Ecdysozoa</taxon>
        <taxon>Arthropoda</taxon>
        <taxon>Hexapoda</taxon>
        <taxon>Insecta</taxon>
        <taxon>Pterygota</taxon>
        <taxon>Neoptera</taxon>
        <taxon>Endopterygota</taxon>
        <taxon>Hymenoptera</taxon>
        <taxon>Apocrita</taxon>
        <taxon>Aculeata</taxon>
        <taxon>Apoidea</taxon>
        <taxon>Anthophila</taxon>
        <taxon>Apidae</taxon>
        <taxon>Habropoda</taxon>
    </lineage>
</organism>
<comment type="similarity">
    <text evidence="2 8">Belongs to the Glu/Leu/Phe/Val dehydrogenases family.</text>
</comment>
<sequence length="550" mass="61563">MFHVRRLARSSIALKQVPSNDIIRNTLIRVVPAFQTRGYADHQIPDRLKNIPEDANPKFFDMVEYFFHRACQIVEDKLVEDIGKRSRMSVEERKKKVKGILMLMEPCDHILQTTFPVRRDSGDYEMITGYRAQHSTHRVPCKGGIRFSMDVSRDEVKALSALMTFKCACVDVPFGGAKAGIKINPKQYSEHELEKITRRFTLELAKKGFIGPGLDVPAPDMGTGEREMSWIADTYAKTIGHLDINAHACVTGKPINQGGIHGRISATGRGVFHGLENFIKESNYMKMIGSTPGWEGKSFIIQGFGNVGLHSMRYLHRAGASCIGVIEHDGSIYNPNGIDPKHLEDYRIENGTVVGFPGAEEYKGDNLMYEPCDIFIPAAVEKVITKDNACNIQAKIIAEAANGPTTPAADKILIERNILVIPDLYINAGGVTVSFFEWLKNLNHVSYGRLTFKYERESNYHLLESVQESLERKFKSQIPVTPSEAFQKRISGASEKDIVHSGLDYTMERSARAIMKTAQRFNLGLDLRTAAYANSIEKIFTTYSEAGLAF</sequence>
<reference evidence="10 11" key="1">
    <citation type="submission" date="2015-07" db="EMBL/GenBank/DDBJ databases">
        <title>The genome of Habropoda laboriosa.</title>
        <authorList>
            <person name="Pan H."/>
            <person name="Kapheim K."/>
        </authorList>
    </citation>
    <scope>NUCLEOTIDE SEQUENCE [LARGE SCALE GENOMIC DNA]</scope>
    <source>
        <strain evidence="10">0110345459</strain>
    </source>
</reference>
<evidence type="ECO:0000256" key="1">
    <source>
        <dbReference type="ARBA" id="ARBA00004173"/>
    </source>
</evidence>
<dbReference type="Gene3D" id="3.40.50.10860">
    <property type="entry name" value="Leucine Dehydrogenase, chain A, domain 1"/>
    <property type="match status" value="1"/>
</dbReference>
<dbReference type="PANTHER" id="PTHR11606:SF13">
    <property type="entry name" value="GLUTAMATE DEHYDROGENASE 1, MITOCHONDRIAL"/>
    <property type="match status" value="1"/>
</dbReference>
<evidence type="ECO:0000256" key="2">
    <source>
        <dbReference type="ARBA" id="ARBA00006382"/>
    </source>
</evidence>
<gene>
    <name evidence="10" type="ORF">WH47_06538</name>
</gene>
<dbReference type="InterPro" id="IPR033524">
    <property type="entry name" value="Glu/Leu/Phe/Val_DH_AS"/>
</dbReference>
<evidence type="ECO:0000256" key="6">
    <source>
        <dbReference type="ARBA" id="ARBA00047867"/>
    </source>
</evidence>
<dbReference type="GO" id="GO:0006538">
    <property type="term" value="P:L-glutamate catabolic process"/>
    <property type="evidence" value="ECO:0007669"/>
    <property type="project" value="TreeGrafter"/>
</dbReference>
<dbReference type="InterPro" id="IPR006095">
    <property type="entry name" value="Glu/Leu/Phe/Val/Trp_DH"/>
</dbReference>
<dbReference type="GO" id="GO:0004352">
    <property type="term" value="F:glutamate dehydrogenase (NAD+) activity"/>
    <property type="evidence" value="ECO:0007669"/>
    <property type="project" value="TreeGrafter"/>
</dbReference>
<evidence type="ECO:0000259" key="9">
    <source>
        <dbReference type="SMART" id="SM00839"/>
    </source>
</evidence>
<evidence type="ECO:0000256" key="7">
    <source>
        <dbReference type="ARBA" id="ARBA00048577"/>
    </source>
</evidence>
<dbReference type="SUPFAM" id="SSF53223">
    <property type="entry name" value="Aminoacid dehydrogenase-like, N-terminal domain"/>
    <property type="match status" value="1"/>
</dbReference>
<accession>A0A0L7RDB5</accession>
<dbReference type="AlphaFoldDB" id="A0A0L7RDB5"/>
<comment type="subcellular location">
    <subcellularLocation>
        <location evidence="1">Mitochondrion</location>
    </subcellularLocation>
</comment>
<dbReference type="Gene3D" id="3.40.50.720">
    <property type="entry name" value="NAD(P)-binding Rossmann-like Domain"/>
    <property type="match status" value="1"/>
</dbReference>
<dbReference type="Proteomes" id="UP000053825">
    <property type="component" value="Unassembled WGS sequence"/>
</dbReference>
<dbReference type="InterPro" id="IPR033922">
    <property type="entry name" value="NAD_bind_Glu_DH"/>
</dbReference>
<dbReference type="GO" id="GO:0005739">
    <property type="term" value="C:mitochondrion"/>
    <property type="evidence" value="ECO:0007669"/>
    <property type="project" value="UniProtKB-SubCell"/>
</dbReference>
<evidence type="ECO:0000256" key="3">
    <source>
        <dbReference type="ARBA" id="ARBA00012889"/>
    </source>
</evidence>
<evidence type="ECO:0000256" key="8">
    <source>
        <dbReference type="RuleBase" id="RU004417"/>
    </source>
</evidence>
<dbReference type="PRINTS" id="PR00082">
    <property type="entry name" value="GLFDHDRGNASE"/>
</dbReference>